<dbReference type="PRINTS" id="PR00320">
    <property type="entry name" value="GPROTEINBRPT"/>
</dbReference>
<feature type="non-terminal residue" evidence="5">
    <location>
        <position position="1"/>
    </location>
</feature>
<dbReference type="InterPro" id="IPR019775">
    <property type="entry name" value="WD40_repeat_CS"/>
</dbReference>
<gene>
    <name evidence="5" type="primary">SPA3</name>
    <name evidence="5" type="ORF">CR513_40417</name>
</gene>
<protein>
    <submittedName>
        <fullName evidence="5">Protein SPA1-RELATED 3</fullName>
    </submittedName>
</protein>
<dbReference type="GO" id="GO:0005524">
    <property type="term" value="F:ATP binding"/>
    <property type="evidence" value="ECO:0007669"/>
    <property type="project" value="InterPro"/>
</dbReference>
<dbReference type="PROSITE" id="PS00678">
    <property type="entry name" value="WD_REPEATS_1"/>
    <property type="match status" value="1"/>
</dbReference>
<dbReference type="InterPro" id="IPR044630">
    <property type="entry name" value="SPA1/2/3/4"/>
</dbReference>
<dbReference type="PROSITE" id="PS50011">
    <property type="entry name" value="PROTEIN_KINASE_DOM"/>
    <property type="match status" value="1"/>
</dbReference>
<dbReference type="PROSITE" id="PS50082">
    <property type="entry name" value="WD_REPEATS_2"/>
    <property type="match status" value="2"/>
</dbReference>
<evidence type="ECO:0000313" key="5">
    <source>
        <dbReference type="EMBL" id="RDX79185.1"/>
    </source>
</evidence>
<feature type="repeat" description="WD" evidence="3">
    <location>
        <begin position="542"/>
        <end position="577"/>
    </location>
</feature>
<dbReference type="Pfam" id="PF00400">
    <property type="entry name" value="WD40"/>
    <property type="match status" value="3"/>
</dbReference>
<dbReference type="AlphaFoldDB" id="A0A371FLF3"/>
<reference evidence="5" key="1">
    <citation type="submission" date="2018-05" db="EMBL/GenBank/DDBJ databases">
        <title>Draft genome of Mucuna pruriens seed.</title>
        <authorList>
            <person name="Nnadi N.E."/>
            <person name="Vos R."/>
            <person name="Hasami M.H."/>
            <person name="Devisetty U.K."/>
            <person name="Aguiy J.C."/>
        </authorList>
    </citation>
    <scope>NUCLEOTIDE SEQUENCE [LARGE SCALE GENOMIC DNA]</scope>
    <source>
        <strain evidence="5">JCA_2017</strain>
    </source>
</reference>
<comment type="caution">
    <text evidence="5">The sequence shown here is derived from an EMBL/GenBank/DDBJ whole genome shotgun (WGS) entry which is preliminary data.</text>
</comment>
<evidence type="ECO:0000313" key="6">
    <source>
        <dbReference type="Proteomes" id="UP000257109"/>
    </source>
</evidence>
<dbReference type="InterPro" id="IPR015943">
    <property type="entry name" value="WD40/YVTN_repeat-like_dom_sf"/>
</dbReference>
<dbReference type="Gene3D" id="2.130.10.10">
    <property type="entry name" value="YVTN repeat-like/Quinoprotein amine dehydrogenase"/>
    <property type="match status" value="1"/>
</dbReference>
<feature type="repeat" description="WD" evidence="3">
    <location>
        <begin position="640"/>
        <end position="674"/>
    </location>
</feature>
<evidence type="ECO:0000256" key="3">
    <source>
        <dbReference type="PROSITE-ProRule" id="PRU00221"/>
    </source>
</evidence>
<dbReference type="InterPro" id="IPR000719">
    <property type="entry name" value="Prot_kinase_dom"/>
</dbReference>
<dbReference type="InterPro" id="IPR011009">
    <property type="entry name" value="Kinase-like_dom_sf"/>
</dbReference>
<evidence type="ECO:0000256" key="1">
    <source>
        <dbReference type="ARBA" id="ARBA00022574"/>
    </source>
</evidence>
<dbReference type="SUPFAM" id="SSF50978">
    <property type="entry name" value="WD40 repeat-like"/>
    <property type="match status" value="1"/>
</dbReference>
<keyword evidence="2" id="KW-0677">Repeat</keyword>
<evidence type="ECO:0000256" key="2">
    <source>
        <dbReference type="ARBA" id="ARBA00022737"/>
    </source>
</evidence>
<keyword evidence="1 3" id="KW-0853">WD repeat</keyword>
<evidence type="ECO:0000259" key="4">
    <source>
        <dbReference type="PROSITE" id="PS50011"/>
    </source>
</evidence>
<dbReference type="PROSITE" id="PS50294">
    <property type="entry name" value="WD_REPEATS_REGION"/>
    <property type="match status" value="2"/>
</dbReference>
<organism evidence="5 6">
    <name type="scientific">Mucuna pruriens</name>
    <name type="common">Velvet bean</name>
    <name type="synonym">Dolichos pruriens</name>
    <dbReference type="NCBI Taxonomy" id="157652"/>
    <lineage>
        <taxon>Eukaryota</taxon>
        <taxon>Viridiplantae</taxon>
        <taxon>Streptophyta</taxon>
        <taxon>Embryophyta</taxon>
        <taxon>Tracheophyta</taxon>
        <taxon>Spermatophyta</taxon>
        <taxon>Magnoliopsida</taxon>
        <taxon>eudicotyledons</taxon>
        <taxon>Gunneridae</taxon>
        <taxon>Pentapetalae</taxon>
        <taxon>rosids</taxon>
        <taxon>fabids</taxon>
        <taxon>Fabales</taxon>
        <taxon>Fabaceae</taxon>
        <taxon>Papilionoideae</taxon>
        <taxon>50 kb inversion clade</taxon>
        <taxon>NPAAA clade</taxon>
        <taxon>indigoferoid/millettioid clade</taxon>
        <taxon>Phaseoleae</taxon>
        <taxon>Mucuna</taxon>
    </lineage>
</organism>
<dbReference type="Gene3D" id="1.10.510.10">
    <property type="entry name" value="Transferase(Phosphotransferase) domain 1"/>
    <property type="match status" value="1"/>
</dbReference>
<dbReference type="EMBL" id="QJKJ01008608">
    <property type="protein sequence ID" value="RDX79185.1"/>
    <property type="molecule type" value="Genomic_DNA"/>
</dbReference>
<feature type="domain" description="Protein kinase" evidence="4">
    <location>
        <begin position="1"/>
        <end position="240"/>
    </location>
</feature>
<dbReference type="Proteomes" id="UP000257109">
    <property type="component" value="Unassembled WGS sequence"/>
</dbReference>
<accession>A0A371FLF3</accession>
<sequence length="749" mass="84720">MGDINLRLWLDKPERSVNVFECLHIFRQIVEIVYVAHSQGSVVHNVRPSCFVMSSFNHVSFIEPTTCSDSDSDTLEEAVDMPHQQRCLGSEDFVPVKTSTTSLLDSSCMLSSVVFAAPAPLIDDTEENKMKNKRKDEEVDRKKLSFPMEASWYTSPEEVAGGPSSCASDVYQLGVLLFELFCPLNSREEKDRTMSNLRHRVLPPQILLKWPKEASFCLLLLHPEPTSRLTMGELLQSEFLNEPRDDKEECEAMIKLGEMIENQELLLELLLLTQQKKREVAEKLQHTISFLCSDIKEVTNKQIAFKTSIGLMSGDCSTSSFPSIAVIDNDEDSSCLRTKKRVKLDLYVDDIGGCDNNMDDEQKNCENILSKCPQFLKNFKKLESTYLMTRSKSTYSLGKPILRKVNKVTSREKYGKEGESLWTSPFFEGLCKYLSFNKLKVKANLKQGDLLQSSNLVCSLSFDRDAEFFATAGVNKKIKVFECDRTMKEDRDIHYPVVEMVSRSTLSSTCWNTYIKTQIASSNFEGVVQLWDVTRSQVHSEMREHEQRVWSIDFSSTDPTLLASGSDDGSVKLWNINQAIKPNILLYILCGVSVGTIKTKANVCCVQFPLDFAHFLAFGSVDHRIYYYDLRKLNVPLCTLVGHNKTVSNIKFVDSMNLVSASTYNTLKLWDLSTCASQVIDSPIQSFTGHTNVKVFIYHKDFPMPALSFKFYNRESLSGNEVDDSAQFITSVCWRGQSSTLLAANSTGN</sequence>
<dbReference type="STRING" id="157652.A0A371FLF3"/>
<dbReference type="PANTHER" id="PTHR44218:SF1">
    <property type="entry name" value="PROTEIN SPA1-RELATED 3"/>
    <property type="match status" value="1"/>
</dbReference>
<dbReference type="GO" id="GO:0004672">
    <property type="term" value="F:protein kinase activity"/>
    <property type="evidence" value="ECO:0007669"/>
    <property type="project" value="InterPro"/>
</dbReference>
<dbReference type="InterPro" id="IPR020472">
    <property type="entry name" value="WD40_PAC1"/>
</dbReference>
<dbReference type="InterPro" id="IPR001680">
    <property type="entry name" value="WD40_rpt"/>
</dbReference>
<proteinExistence type="predicted"/>
<dbReference type="SMART" id="SM00320">
    <property type="entry name" value="WD40"/>
    <property type="match status" value="5"/>
</dbReference>
<name>A0A371FLF3_MUCPR</name>
<dbReference type="GO" id="GO:0009640">
    <property type="term" value="P:photomorphogenesis"/>
    <property type="evidence" value="ECO:0007669"/>
    <property type="project" value="InterPro"/>
</dbReference>
<dbReference type="PANTHER" id="PTHR44218">
    <property type="entry name" value="PROTEIN SPA1-RELATED 2"/>
    <property type="match status" value="1"/>
</dbReference>
<dbReference type="SUPFAM" id="SSF56112">
    <property type="entry name" value="Protein kinase-like (PK-like)"/>
    <property type="match status" value="1"/>
</dbReference>
<feature type="non-terminal residue" evidence="5">
    <location>
        <position position="749"/>
    </location>
</feature>
<keyword evidence="6" id="KW-1185">Reference proteome</keyword>
<dbReference type="OrthoDB" id="273771at2759"/>
<dbReference type="InterPro" id="IPR036322">
    <property type="entry name" value="WD40_repeat_dom_sf"/>
</dbReference>